<sequence>MLYTVCETPVFTQKALEIWTNQEKEEFIGWIAGKPYSGEVIPNSGGLRKVRWHASGRGKRGGARVIYYNLLEAGEIVLLMVYTKNKFDDLPKEFYKKLKEAVDA</sequence>
<dbReference type="InterPro" id="IPR009387">
    <property type="entry name" value="HigB-2"/>
</dbReference>
<dbReference type="HOGENOM" id="CLU_110687_1_2_4"/>
<organism evidence="1 2">
    <name type="scientific">Parasutterella excrementihominis YIT 11859</name>
    <dbReference type="NCBI Taxonomy" id="762966"/>
    <lineage>
        <taxon>Bacteria</taxon>
        <taxon>Pseudomonadati</taxon>
        <taxon>Pseudomonadota</taxon>
        <taxon>Betaproteobacteria</taxon>
        <taxon>Burkholderiales</taxon>
        <taxon>Sutterellaceae</taxon>
        <taxon>Parasutterella</taxon>
    </lineage>
</organism>
<dbReference type="AlphaFoldDB" id="F3QN04"/>
<dbReference type="GeneID" id="43349633"/>
<proteinExistence type="predicted"/>
<evidence type="ECO:0000313" key="1">
    <source>
        <dbReference type="EMBL" id="EGG51236.1"/>
    </source>
</evidence>
<comment type="caution">
    <text evidence="1">The sequence shown here is derived from an EMBL/GenBank/DDBJ whole genome shotgun (WGS) entry which is preliminary data.</text>
</comment>
<evidence type="ECO:0000313" key="2">
    <source>
        <dbReference type="Proteomes" id="UP000005156"/>
    </source>
</evidence>
<name>F3QN04_9BURK</name>
<dbReference type="PIRSF" id="PIRSF039032">
    <property type="entry name" value="HigB-2"/>
    <property type="match status" value="1"/>
</dbReference>
<dbReference type="RefSeq" id="WP_008864857.1">
    <property type="nucleotide sequence ID" value="NZ_GL883756.1"/>
</dbReference>
<dbReference type="eggNOG" id="COG4737">
    <property type="taxonomic scope" value="Bacteria"/>
</dbReference>
<accession>F3QN04</accession>
<protein>
    <submittedName>
        <fullName evidence="1">Toxin-antitoxin system, toxin component, RelE family</fullName>
    </submittedName>
</protein>
<gene>
    <name evidence="1" type="ORF">HMPREF9439_02334</name>
</gene>
<keyword evidence="2" id="KW-1185">Reference proteome</keyword>
<reference evidence="1 2" key="1">
    <citation type="submission" date="2011-02" db="EMBL/GenBank/DDBJ databases">
        <authorList>
            <person name="Weinstock G."/>
            <person name="Sodergren E."/>
            <person name="Clifton S."/>
            <person name="Fulton L."/>
            <person name="Fulton B."/>
            <person name="Courtney L."/>
            <person name="Fronick C."/>
            <person name="Harrison M."/>
            <person name="Strong C."/>
            <person name="Farmer C."/>
            <person name="Delahaunty K."/>
            <person name="Markovic C."/>
            <person name="Hall O."/>
            <person name="Minx P."/>
            <person name="Tomlinson C."/>
            <person name="Mitreva M."/>
            <person name="Hou S."/>
            <person name="Chen J."/>
            <person name="Wollam A."/>
            <person name="Pepin K.H."/>
            <person name="Johnson M."/>
            <person name="Bhonagiri V."/>
            <person name="Zhang X."/>
            <person name="Suruliraj S."/>
            <person name="Warren W."/>
            <person name="Chinwalla A."/>
            <person name="Mardis E.R."/>
            <person name="Wilson R.K."/>
        </authorList>
    </citation>
    <scope>NUCLEOTIDE SEQUENCE [LARGE SCALE GENOMIC DNA]</scope>
    <source>
        <strain evidence="1 2">YIT 11859</strain>
    </source>
</reference>
<dbReference type="EMBL" id="AFBP01000089">
    <property type="protein sequence ID" value="EGG51236.1"/>
    <property type="molecule type" value="Genomic_DNA"/>
</dbReference>
<dbReference type="Proteomes" id="UP000005156">
    <property type="component" value="Unassembled WGS sequence"/>
</dbReference>
<dbReference type="OrthoDB" id="197283at2"/>